<dbReference type="STRING" id="525918.SAMN05660964_02640"/>
<reference evidence="1 2" key="1">
    <citation type="submission" date="2016-10" db="EMBL/GenBank/DDBJ databases">
        <authorList>
            <person name="de Groot N.N."/>
        </authorList>
    </citation>
    <scope>NUCLEOTIDE SEQUENCE [LARGE SCALE GENOMIC DNA]</scope>
    <source>
        <strain evidence="1 2">DSM 21228</strain>
    </source>
</reference>
<evidence type="ECO:0000313" key="2">
    <source>
        <dbReference type="Proteomes" id="UP000199397"/>
    </source>
</evidence>
<gene>
    <name evidence="1" type="ORF">SAMN05660964_02640</name>
</gene>
<dbReference type="InterPro" id="IPR011990">
    <property type="entry name" value="TPR-like_helical_dom_sf"/>
</dbReference>
<name>A0A1H4ELE0_9GAMM</name>
<accession>A0A1H4ELE0</accession>
<dbReference type="SUPFAM" id="SSF48452">
    <property type="entry name" value="TPR-like"/>
    <property type="match status" value="1"/>
</dbReference>
<keyword evidence="2" id="KW-1185">Reference proteome</keyword>
<sequence length="121" mass="13233">MQASVELLQMISQVGYMACFGGDVQRSQTIMEGVNAIGVEQTPIKMGVAIAKIYAGHYDQAIHILRDDVLLKEVDHMSAKCFLGIALSQKGEKAEARELFEEVVRKGNKDESSIAAAYLNT</sequence>
<dbReference type="Gene3D" id="1.25.40.10">
    <property type="entry name" value="Tetratricopeptide repeat domain"/>
    <property type="match status" value="1"/>
</dbReference>
<evidence type="ECO:0000313" key="1">
    <source>
        <dbReference type="EMBL" id="SEA85851.1"/>
    </source>
</evidence>
<dbReference type="AlphaFoldDB" id="A0A1H4ELE0"/>
<evidence type="ECO:0008006" key="3">
    <source>
        <dbReference type="Google" id="ProtNLM"/>
    </source>
</evidence>
<dbReference type="RefSeq" id="WP_093069346.1">
    <property type="nucleotide sequence ID" value="NZ_FNQP01000016.1"/>
</dbReference>
<dbReference type="OrthoDB" id="5624345at2"/>
<organism evidence="1 2">
    <name type="scientific">Thiothrix caldifontis</name>
    <dbReference type="NCBI Taxonomy" id="525918"/>
    <lineage>
        <taxon>Bacteria</taxon>
        <taxon>Pseudomonadati</taxon>
        <taxon>Pseudomonadota</taxon>
        <taxon>Gammaproteobacteria</taxon>
        <taxon>Thiotrichales</taxon>
        <taxon>Thiotrichaceae</taxon>
        <taxon>Thiothrix</taxon>
    </lineage>
</organism>
<protein>
    <recommendedName>
        <fullName evidence="3">Tetratricopeptide repeat-containing protein</fullName>
    </recommendedName>
</protein>
<dbReference type="EMBL" id="FNQP01000016">
    <property type="protein sequence ID" value="SEA85851.1"/>
    <property type="molecule type" value="Genomic_DNA"/>
</dbReference>
<dbReference type="Proteomes" id="UP000199397">
    <property type="component" value="Unassembled WGS sequence"/>
</dbReference>
<proteinExistence type="predicted"/>